<dbReference type="SUPFAM" id="SSF103515">
    <property type="entry name" value="Autotransporter"/>
    <property type="match status" value="1"/>
</dbReference>
<protein>
    <submittedName>
        <fullName evidence="2">Autotransporter domain-containing protein</fullName>
    </submittedName>
</protein>
<dbReference type="Proteomes" id="UP000276254">
    <property type="component" value="Chromosome"/>
</dbReference>
<dbReference type="AlphaFoldDB" id="A0A494TN87"/>
<evidence type="ECO:0000313" key="2">
    <source>
        <dbReference type="EMBL" id="AYJ87276.1"/>
    </source>
</evidence>
<name>A0A494TN87_SPHPE</name>
<reference evidence="2 3" key="1">
    <citation type="submission" date="2018-09" db="EMBL/GenBank/DDBJ databases">
        <title>Sphingomonas peninsula sp. nov., isolated from fildes peninsula, Antarctic soil.</title>
        <authorList>
            <person name="Yingchao G."/>
        </authorList>
    </citation>
    <scope>NUCLEOTIDE SEQUENCE [LARGE SCALE GENOMIC DNA]</scope>
    <source>
        <strain evidence="2 3">YZ-8</strain>
    </source>
</reference>
<proteinExistence type="predicted"/>
<organism evidence="2 3">
    <name type="scientific">Sphingomonas paeninsulae</name>
    <dbReference type="NCBI Taxonomy" id="2319844"/>
    <lineage>
        <taxon>Bacteria</taxon>
        <taxon>Pseudomonadati</taxon>
        <taxon>Pseudomonadota</taxon>
        <taxon>Alphaproteobacteria</taxon>
        <taxon>Sphingomonadales</taxon>
        <taxon>Sphingomonadaceae</taxon>
        <taxon>Sphingomonas</taxon>
    </lineage>
</organism>
<dbReference type="RefSeq" id="WP_121154417.1">
    <property type="nucleotide sequence ID" value="NZ_CP032829.1"/>
</dbReference>
<accession>A0A494TN87</accession>
<dbReference type="OrthoDB" id="7622012at2"/>
<dbReference type="InterPro" id="IPR036709">
    <property type="entry name" value="Autotransporte_beta_dom_sf"/>
</dbReference>
<dbReference type="InterPro" id="IPR005546">
    <property type="entry name" value="Autotransporte_beta"/>
</dbReference>
<sequence length="231" mass="24417">MGIDLGGTSGESAFVFGVTSGYVSSALTFQNSADRTSYDVVNGGVYASFVSGTVFANALAKYDHYWIDSRSPVANFSSRYHGESYGAQGELGVRFGSDTFYAEPLVSGSYVRTDLNSPVANNASIDFDKLDGVRGKVGLRIGSAFDMGTSRAVVYLSGNAVHEFKGRDGLSFTSDSTTFNYRNDRIGTYGEGKLGINIVSASGVTGFVEGFGNYGDDYKGGGARAGLRIKL</sequence>
<dbReference type="PROSITE" id="PS51208">
    <property type="entry name" value="AUTOTRANSPORTER"/>
    <property type="match status" value="1"/>
</dbReference>
<keyword evidence="3" id="KW-1185">Reference proteome</keyword>
<dbReference type="Gene3D" id="2.40.128.130">
    <property type="entry name" value="Autotransporter beta-domain"/>
    <property type="match status" value="1"/>
</dbReference>
<dbReference type="EMBL" id="CP032829">
    <property type="protein sequence ID" value="AYJ87276.1"/>
    <property type="molecule type" value="Genomic_DNA"/>
</dbReference>
<dbReference type="KEGG" id="spha:D3Y57_16725"/>
<dbReference type="Pfam" id="PF03797">
    <property type="entry name" value="Autotransporter"/>
    <property type="match status" value="1"/>
</dbReference>
<dbReference type="SMART" id="SM00869">
    <property type="entry name" value="Autotransporter"/>
    <property type="match status" value="1"/>
</dbReference>
<gene>
    <name evidence="2" type="ORF">D3Y57_16725</name>
</gene>
<evidence type="ECO:0000313" key="3">
    <source>
        <dbReference type="Proteomes" id="UP000276254"/>
    </source>
</evidence>
<feature type="domain" description="Autotransporter" evidence="1">
    <location>
        <begin position="1"/>
        <end position="231"/>
    </location>
</feature>
<evidence type="ECO:0000259" key="1">
    <source>
        <dbReference type="PROSITE" id="PS51208"/>
    </source>
</evidence>